<dbReference type="Proteomes" id="UP000266841">
    <property type="component" value="Unassembled WGS sequence"/>
</dbReference>
<comment type="caution">
    <text evidence="3">The sequence shown here is derived from an EMBL/GenBank/DDBJ whole genome shotgun (WGS) entry which is preliminary data.</text>
</comment>
<gene>
    <name evidence="3" type="ORF">THAOC_16145</name>
</gene>
<dbReference type="AlphaFoldDB" id="K0SAW6"/>
<dbReference type="CDD" id="cd11660">
    <property type="entry name" value="SANT_TRF"/>
    <property type="match status" value="1"/>
</dbReference>
<feature type="compositionally biased region" description="Basic residues" evidence="1">
    <location>
        <begin position="606"/>
        <end position="625"/>
    </location>
</feature>
<evidence type="ECO:0000313" key="4">
    <source>
        <dbReference type="Proteomes" id="UP000266841"/>
    </source>
</evidence>
<feature type="region of interest" description="Disordered" evidence="1">
    <location>
        <begin position="599"/>
        <end position="663"/>
    </location>
</feature>
<feature type="chain" id="PRO_5003836957" description="Myb-like domain-containing protein" evidence="2">
    <location>
        <begin position="33"/>
        <end position="663"/>
    </location>
</feature>
<feature type="compositionally biased region" description="Low complexity" evidence="1">
    <location>
        <begin position="636"/>
        <end position="649"/>
    </location>
</feature>
<feature type="compositionally biased region" description="Basic and acidic residues" evidence="1">
    <location>
        <begin position="488"/>
        <end position="511"/>
    </location>
</feature>
<evidence type="ECO:0000256" key="2">
    <source>
        <dbReference type="SAM" id="SignalP"/>
    </source>
</evidence>
<feature type="compositionally biased region" description="Basic residues" evidence="1">
    <location>
        <begin position="303"/>
        <end position="314"/>
    </location>
</feature>
<feature type="region of interest" description="Disordered" evidence="1">
    <location>
        <begin position="111"/>
        <end position="181"/>
    </location>
</feature>
<feature type="region of interest" description="Disordered" evidence="1">
    <location>
        <begin position="55"/>
        <end position="78"/>
    </location>
</feature>
<evidence type="ECO:0008006" key="5">
    <source>
        <dbReference type="Google" id="ProtNLM"/>
    </source>
</evidence>
<dbReference type="Gene3D" id="1.10.10.60">
    <property type="entry name" value="Homeodomain-like"/>
    <property type="match status" value="1"/>
</dbReference>
<organism evidence="3 4">
    <name type="scientific">Thalassiosira oceanica</name>
    <name type="common">Marine diatom</name>
    <dbReference type="NCBI Taxonomy" id="159749"/>
    <lineage>
        <taxon>Eukaryota</taxon>
        <taxon>Sar</taxon>
        <taxon>Stramenopiles</taxon>
        <taxon>Ochrophyta</taxon>
        <taxon>Bacillariophyta</taxon>
        <taxon>Coscinodiscophyceae</taxon>
        <taxon>Thalassiosirophycidae</taxon>
        <taxon>Thalassiosirales</taxon>
        <taxon>Thalassiosiraceae</taxon>
        <taxon>Thalassiosira</taxon>
    </lineage>
</organism>
<accession>K0SAW6</accession>
<keyword evidence="2" id="KW-0732">Signal</keyword>
<feature type="signal peptide" evidence="2">
    <location>
        <begin position="1"/>
        <end position="32"/>
    </location>
</feature>
<dbReference type="SUPFAM" id="SSF46689">
    <property type="entry name" value="Homeodomain-like"/>
    <property type="match status" value="1"/>
</dbReference>
<feature type="compositionally biased region" description="Low complexity" evidence="1">
    <location>
        <begin position="123"/>
        <end position="138"/>
    </location>
</feature>
<dbReference type="OrthoDB" id="1109245at2759"/>
<feature type="compositionally biased region" description="Low complexity" evidence="1">
    <location>
        <begin position="315"/>
        <end position="325"/>
    </location>
</feature>
<feature type="region of interest" description="Disordered" evidence="1">
    <location>
        <begin position="297"/>
        <end position="325"/>
    </location>
</feature>
<dbReference type="eggNOG" id="ENOG502RUJR">
    <property type="taxonomic scope" value="Eukaryota"/>
</dbReference>
<proteinExistence type="predicted"/>
<feature type="region of interest" description="Disordered" evidence="1">
    <location>
        <begin position="371"/>
        <end position="511"/>
    </location>
</feature>
<keyword evidence="4" id="KW-1185">Reference proteome</keyword>
<feature type="compositionally biased region" description="Basic and acidic residues" evidence="1">
    <location>
        <begin position="55"/>
        <end position="64"/>
    </location>
</feature>
<dbReference type="EMBL" id="AGNL01018377">
    <property type="protein sequence ID" value="EJK63213.1"/>
    <property type="molecule type" value="Genomic_DNA"/>
</dbReference>
<feature type="compositionally biased region" description="Pro residues" evidence="1">
    <location>
        <begin position="373"/>
        <end position="383"/>
    </location>
</feature>
<evidence type="ECO:0000313" key="3">
    <source>
        <dbReference type="EMBL" id="EJK63213.1"/>
    </source>
</evidence>
<dbReference type="InterPro" id="IPR009057">
    <property type="entry name" value="Homeodomain-like_sf"/>
</dbReference>
<feature type="compositionally biased region" description="Basic residues" evidence="1">
    <location>
        <begin position="464"/>
        <end position="476"/>
    </location>
</feature>
<sequence>MLPRQRRWRHPRLKSGALRWLLVSLVLAPDRSSHLHNVVLSIHLLPRRVGDFHENAESRSDRQLTRPPPHTTTVEERAPWLVQTYCNGDDESPGTGGPSLTATAGRLLAKAAPAPHSRGGDTPSAAKRVSPSAAAPPASRERPQCCDISQRQQLPGSPPKSRHVSDPGVGNGSTDDEPGRILQRVTASPLKRTSAVSRLVFLQGTSALATPSEPLVTEVTAVTSAAPFLLGRRRGGTPAPRGDGGRRTPPAIQAAMARRIPPTPVVASWRADSNTATAMLDCTAPVIPKVVSYDDAAGGYRGHLPRPPHGRRSRSGASAAPFSGSSRRLVCGRFPALVAATDVSNPAPASPPPTFDQVEDEDFQLALDLLSRPPTPESAPPPRLLTIPFSPLLHMGGDVSPDADRSKPPRLPPPRSRPVGLPTPGAKRAHLASDVDLAGESMPPEKSSKSSRGRRQVESVPPKAAKKRKVGGRRQRREVGCSGDGGGGEEKKREEKAAAAVGGHEDSKRRRFNREEEVALLRGIVKHGRGKWRAIYDDEPLLNRNIQASALKDRVRSKRFAELLKRAEADPALLSRPDELCGAADQEVYGFLLQDAGSGCETPAAKTKRGSRRPPSRRAEHRGRAGKAPLANAGCSPPSLDSPPQSQESWCMERAATPATFFR</sequence>
<reference evidence="3 4" key="1">
    <citation type="journal article" date="2012" name="Genome Biol.">
        <title>Genome and low-iron response of an oceanic diatom adapted to chronic iron limitation.</title>
        <authorList>
            <person name="Lommer M."/>
            <person name="Specht M."/>
            <person name="Roy A.S."/>
            <person name="Kraemer L."/>
            <person name="Andreson R."/>
            <person name="Gutowska M.A."/>
            <person name="Wolf J."/>
            <person name="Bergner S.V."/>
            <person name="Schilhabel M.B."/>
            <person name="Klostermeier U.C."/>
            <person name="Beiko R.G."/>
            <person name="Rosenstiel P."/>
            <person name="Hippler M."/>
            <person name="Laroche J."/>
        </authorList>
    </citation>
    <scope>NUCLEOTIDE SEQUENCE [LARGE SCALE GENOMIC DNA]</scope>
    <source>
        <strain evidence="3 4">CCMP1005</strain>
    </source>
</reference>
<name>K0SAW6_THAOC</name>
<protein>
    <recommendedName>
        <fullName evidence="5">Myb-like domain-containing protein</fullName>
    </recommendedName>
</protein>
<evidence type="ECO:0000256" key="1">
    <source>
        <dbReference type="SAM" id="MobiDB-lite"/>
    </source>
</evidence>